<dbReference type="InterPro" id="IPR003439">
    <property type="entry name" value="ABC_transporter-like_ATP-bd"/>
</dbReference>
<dbReference type="EMBL" id="SCWB01000005">
    <property type="protein sequence ID" value="TDM12218.1"/>
    <property type="molecule type" value="Genomic_DNA"/>
</dbReference>
<dbReference type="OrthoDB" id="9770415at2"/>
<dbReference type="Gene3D" id="1.20.1560.10">
    <property type="entry name" value="ABC transporter type 1, transmembrane domain"/>
    <property type="match status" value="1"/>
</dbReference>
<feature type="transmembrane region" description="Helical" evidence="8">
    <location>
        <begin position="127"/>
        <end position="148"/>
    </location>
</feature>
<dbReference type="PROSITE" id="PS50929">
    <property type="entry name" value="ABC_TM1F"/>
    <property type="match status" value="1"/>
</dbReference>
<keyword evidence="4 11" id="KW-0067">ATP-binding</keyword>
<dbReference type="GO" id="GO:0016887">
    <property type="term" value="F:ATP hydrolysis activity"/>
    <property type="evidence" value="ECO:0007669"/>
    <property type="project" value="InterPro"/>
</dbReference>
<feature type="transmembrane region" description="Helical" evidence="8">
    <location>
        <begin position="12"/>
        <end position="32"/>
    </location>
</feature>
<protein>
    <submittedName>
        <fullName evidence="11">ATP-binding cassette domain-containing protein</fullName>
    </submittedName>
</protein>
<dbReference type="GO" id="GO:0140359">
    <property type="term" value="F:ABC-type transporter activity"/>
    <property type="evidence" value="ECO:0007669"/>
    <property type="project" value="InterPro"/>
</dbReference>
<dbReference type="RefSeq" id="WP_133443388.1">
    <property type="nucleotide sequence ID" value="NZ_SCWB01000005.1"/>
</dbReference>
<feature type="domain" description="ABC transporter" evidence="9">
    <location>
        <begin position="319"/>
        <end position="538"/>
    </location>
</feature>
<dbReference type="SUPFAM" id="SSF52540">
    <property type="entry name" value="P-loop containing nucleoside triphosphate hydrolases"/>
    <property type="match status" value="1"/>
</dbReference>
<dbReference type="InterPro" id="IPR039421">
    <property type="entry name" value="Type_1_exporter"/>
</dbReference>
<organism evidence="11 12">
    <name type="scientific">Macrococcus lamae</name>
    <dbReference type="NCBI Taxonomy" id="198484"/>
    <lineage>
        <taxon>Bacteria</taxon>
        <taxon>Bacillati</taxon>
        <taxon>Bacillota</taxon>
        <taxon>Bacilli</taxon>
        <taxon>Bacillales</taxon>
        <taxon>Staphylococcaceae</taxon>
        <taxon>Macrococcus</taxon>
    </lineage>
</organism>
<feature type="transmembrane region" description="Helical" evidence="8">
    <location>
        <begin position="235"/>
        <end position="256"/>
    </location>
</feature>
<evidence type="ECO:0000313" key="11">
    <source>
        <dbReference type="EMBL" id="TDM12218.1"/>
    </source>
</evidence>
<dbReference type="InterPro" id="IPR036640">
    <property type="entry name" value="ABC1_TM_sf"/>
</dbReference>
<keyword evidence="6 8" id="KW-0472">Membrane</keyword>
<keyword evidence="12" id="KW-1185">Reference proteome</keyword>
<gene>
    <name evidence="11" type="ORF">ERX29_03900</name>
</gene>
<keyword evidence="2 8" id="KW-0812">Transmembrane</keyword>
<dbReference type="InterPro" id="IPR003593">
    <property type="entry name" value="AAA+_ATPase"/>
</dbReference>
<evidence type="ECO:0000256" key="2">
    <source>
        <dbReference type="ARBA" id="ARBA00022692"/>
    </source>
</evidence>
<dbReference type="InterPro" id="IPR027417">
    <property type="entry name" value="P-loop_NTPase"/>
</dbReference>
<dbReference type="GO" id="GO:0034040">
    <property type="term" value="F:ATPase-coupled lipid transmembrane transporter activity"/>
    <property type="evidence" value="ECO:0007669"/>
    <property type="project" value="TreeGrafter"/>
</dbReference>
<comment type="subcellular location">
    <subcellularLocation>
        <location evidence="1">Cell membrane</location>
        <topology evidence="1">Multi-pass membrane protein</topology>
    </subcellularLocation>
</comment>
<keyword evidence="3" id="KW-0547">Nucleotide-binding</keyword>
<evidence type="ECO:0000313" key="12">
    <source>
        <dbReference type="Proteomes" id="UP000294802"/>
    </source>
</evidence>
<feature type="transmembrane region" description="Helical" evidence="8">
    <location>
        <begin position="262"/>
        <end position="280"/>
    </location>
</feature>
<evidence type="ECO:0000259" key="10">
    <source>
        <dbReference type="PROSITE" id="PS50929"/>
    </source>
</evidence>
<dbReference type="Pfam" id="PF00005">
    <property type="entry name" value="ABC_tran"/>
    <property type="match status" value="1"/>
</dbReference>
<keyword evidence="5 8" id="KW-1133">Transmembrane helix</keyword>
<evidence type="ECO:0000259" key="9">
    <source>
        <dbReference type="PROSITE" id="PS50893"/>
    </source>
</evidence>
<sequence>MRIINKETRRALTIAIIIGTIGGLTAIGMFSLSGLMLSRSAFKVPLYTLTILVATIKLFGVLRAFARYFERLISHEATFTMLKDIRVETFDRLISDFVNLHSKWQLSTLLERTVNDIEKLQNILLRVIYPPVVAMLTTVVVCVIYSFYSVESVVVIIIAMTIILGILPFIFSSFMARLTKLTQHTRSAFMKRLTDYQLGREDINVFDQRGHYVKMLNQSQEHYEASLMKEKRMNITYDFLLNLISMLAIWGVLYVVADSSNVIMYASIVMVTITLFELAIPMTNFPFYHQETKQALAHIESLSAGSDQQGDVLTQIFPVELNDVRFTYNDQQRPTLNNITMRIIQGQKIGIIGGSGSGKTTLLHLIAGLYESEQTVAGKSMSSIDREAYFKQLNVMQQHNHFFQGTIQENLFSDDRAEIESYLNHFNLPFHADTEINEFGAQLSGGERRRLHFIRLLMRRSPLWLLDEPFNGVDVHNRNLMLSTLLHLDAAVILISHEVELLKDFDIIYVIHEGRLTAAGSYDEVMNNPLISERFSRVKELMV</sequence>
<evidence type="ECO:0000256" key="8">
    <source>
        <dbReference type="SAM" id="Phobius"/>
    </source>
</evidence>
<name>A0A4R6BV55_9STAP</name>
<dbReference type="InterPro" id="IPR011527">
    <property type="entry name" value="ABC1_TM_dom"/>
</dbReference>
<evidence type="ECO:0000256" key="3">
    <source>
        <dbReference type="ARBA" id="ARBA00022741"/>
    </source>
</evidence>
<dbReference type="GO" id="GO:0005886">
    <property type="term" value="C:plasma membrane"/>
    <property type="evidence" value="ECO:0007669"/>
    <property type="project" value="UniProtKB-SubCell"/>
</dbReference>
<feature type="domain" description="ABC transmembrane type-1" evidence="10">
    <location>
        <begin position="14"/>
        <end position="288"/>
    </location>
</feature>
<evidence type="ECO:0000256" key="7">
    <source>
        <dbReference type="ARBA" id="ARBA00025074"/>
    </source>
</evidence>
<evidence type="ECO:0000256" key="1">
    <source>
        <dbReference type="ARBA" id="ARBA00004651"/>
    </source>
</evidence>
<evidence type="ECO:0000256" key="6">
    <source>
        <dbReference type="ARBA" id="ARBA00023136"/>
    </source>
</evidence>
<dbReference type="Gene3D" id="3.40.50.300">
    <property type="entry name" value="P-loop containing nucleotide triphosphate hydrolases"/>
    <property type="match status" value="1"/>
</dbReference>
<dbReference type="Proteomes" id="UP000294802">
    <property type="component" value="Unassembled WGS sequence"/>
</dbReference>
<dbReference type="Pfam" id="PF00664">
    <property type="entry name" value="ABC_membrane"/>
    <property type="match status" value="1"/>
</dbReference>
<dbReference type="PANTHER" id="PTHR24221:SF653">
    <property type="entry name" value="TRANSPORT ATP-BINDING PROTEIN CYDC"/>
    <property type="match status" value="1"/>
</dbReference>
<dbReference type="SMART" id="SM00382">
    <property type="entry name" value="AAA"/>
    <property type="match status" value="1"/>
</dbReference>
<accession>A0A4R6BV55</accession>
<dbReference type="PANTHER" id="PTHR24221">
    <property type="entry name" value="ATP-BINDING CASSETTE SUB-FAMILY B"/>
    <property type="match status" value="1"/>
</dbReference>
<dbReference type="AlphaFoldDB" id="A0A4R6BV55"/>
<reference evidence="11 12" key="1">
    <citation type="submission" date="2019-01" db="EMBL/GenBank/DDBJ databases">
        <title>Draft genome sequences of the type strains of six Macrococcus species.</title>
        <authorList>
            <person name="Mazhar S."/>
            <person name="Altermann E."/>
            <person name="Hill C."/>
            <person name="Mcauliffe O."/>
        </authorList>
    </citation>
    <scope>NUCLEOTIDE SEQUENCE [LARGE SCALE GENOMIC DNA]</scope>
    <source>
        <strain evidence="11 12">CCM4815</strain>
    </source>
</reference>
<dbReference type="PROSITE" id="PS50893">
    <property type="entry name" value="ABC_TRANSPORTER_2"/>
    <property type="match status" value="1"/>
</dbReference>
<proteinExistence type="predicted"/>
<dbReference type="SUPFAM" id="SSF90123">
    <property type="entry name" value="ABC transporter transmembrane region"/>
    <property type="match status" value="1"/>
</dbReference>
<evidence type="ECO:0000256" key="4">
    <source>
        <dbReference type="ARBA" id="ARBA00022840"/>
    </source>
</evidence>
<dbReference type="GO" id="GO:0005524">
    <property type="term" value="F:ATP binding"/>
    <property type="evidence" value="ECO:0007669"/>
    <property type="project" value="UniProtKB-KW"/>
</dbReference>
<feature type="transmembrane region" description="Helical" evidence="8">
    <location>
        <begin position="154"/>
        <end position="176"/>
    </location>
</feature>
<evidence type="ECO:0000256" key="5">
    <source>
        <dbReference type="ARBA" id="ARBA00022989"/>
    </source>
</evidence>
<feature type="transmembrane region" description="Helical" evidence="8">
    <location>
        <begin position="44"/>
        <end position="66"/>
    </location>
</feature>
<comment type="caution">
    <text evidence="11">The sequence shown here is derived from an EMBL/GenBank/DDBJ whole genome shotgun (WGS) entry which is preliminary data.</text>
</comment>
<comment type="function">
    <text evidence="7">May be involved in multidrug export. Transmembrane domains (TMD) form a pore in the cell membrane and the ATP-binding domain (NBD) is responsible for energy generation.</text>
</comment>